<name>A3K6S7_SAGS3</name>
<dbReference type="GO" id="GO:0022900">
    <property type="term" value="P:electron transport chain"/>
    <property type="evidence" value="ECO:0007669"/>
    <property type="project" value="InterPro"/>
</dbReference>
<protein>
    <submittedName>
        <fullName evidence="1">Uncharacterized protein</fullName>
    </submittedName>
</protein>
<accession>A3K6S7</accession>
<proteinExistence type="predicted"/>
<organism evidence="1 2">
    <name type="scientific">Sagittula stellata (strain ATCC 700073 / DSM 11524 / E-37)</name>
    <dbReference type="NCBI Taxonomy" id="388399"/>
    <lineage>
        <taxon>Bacteria</taxon>
        <taxon>Pseudomonadati</taxon>
        <taxon>Pseudomonadota</taxon>
        <taxon>Alphaproteobacteria</taxon>
        <taxon>Rhodobacterales</taxon>
        <taxon>Roseobacteraceae</taxon>
        <taxon>Sagittula</taxon>
    </lineage>
</organism>
<keyword evidence="2" id="KW-1185">Reference proteome</keyword>
<dbReference type="EMBL" id="AAYA01000011">
    <property type="protein sequence ID" value="EBA07054.1"/>
    <property type="molecule type" value="Genomic_DNA"/>
</dbReference>
<dbReference type="GO" id="GO:0009055">
    <property type="term" value="F:electron transfer activity"/>
    <property type="evidence" value="ECO:0007669"/>
    <property type="project" value="InterPro"/>
</dbReference>
<dbReference type="SUPFAM" id="SSF47175">
    <property type="entry name" value="Cytochromes"/>
    <property type="match status" value="1"/>
</dbReference>
<dbReference type="Proteomes" id="UP000005713">
    <property type="component" value="Unassembled WGS sequence"/>
</dbReference>
<evidence type="ECO:0000313" key="2">
    <source>
        <dbReference type="Proteomes" id="UP000005713"/>
    </source>
</evidence>
<sequence>MFETRAQGPKSEVVPIIWAAWDDFAKRASDAETAAGVLAGTITVETDLGHARDAGLRGDVVSW</sequence>
<dbReference type="OrthoDB" id="8115790at2"/>
<evidence type="ECO:0000313" key="1">
    <source>
        <dbReference type="EMBL" id="EBA07054.1"/>
    </source>
</evidence>
<dbReference type="InterPro" id="IPR010980">
    <property type="entry name" value="Cyt_c/b562"/>
</dbReference>
<comment type="caution">
    <text evidence="1">The sequence shown here is derived from an EMBL/GenBank/DDBJ whole genome shotgun (WGS) entry which is preliminary data.</text>
</comment>
<dbReference type="AlphaFoldDB" id="A3K6S7"/>
<reference evidence="1 2" key="1">
    <citation type="submission" date="2006-06" db="EMBL/GenBank/DDBJ databases">
        <authorList>
            <person name="Moran M.A."/>
            <person name="Ferriera S."/>
            <person name="Johnson J."/>
            <person name="Kravitz S."/>
            <person name="Beeson K."/>
            <person name="Sutton G."/>
            <person name="Rogers Y.-H."/>
            <person name="Friedman R."/>
            <person name="Frazier M."/>
            <person name="Venter J.C."/>
        </authorList>
    </citation>
    <scope>NUCLEOTIDE SEQUENCE [LARGE SCALE GENOMIC DNA]</scope>
    <source>
        <strain evidence="1 2">E-37</strain>
    </source>
</reference>
<dbReference type="GO" id="GO:0005506">
    <property type="term" value="F:iron ion binding"/>
    <property type="evidence" value="ECO:0007669"/>
    <property type="project" value="InterPro"/>
</dbReference>
<dbReference type="RefSeq" id="WP_005861163.1">
    <property type="nucleotide sequence ID" value="NZ_AAYA01000011.1"/>
</dbReference>
<gene>
    <name evidence="1" type="ORF">SSE37_12691</name>
</gene>
<dbReference type="GO" id="GO:0020037">
    <property type="term" value="F:heme binding"/>
    <property type="evidence" value="ECO:0007669"/>
    <property type="project" value="InterPro"/>
</dbReference>